<sequence length="37" mass="4649">MKESIKGFIERLVCKRSYIWIYIEKTYEKTYKENDNE</sequence>
<evidence type="ECO:0000313" key="2">
    <source>
        <dbReference type="Proteomes" id="UP000005475"/>
    </source>
</evidence>
<reference evidence="1 2" key="1">
    <citation type="submission" date="2007-03" db="EMBL/GenBank/DDBJ databases">
        <authorList>
            <person name="Fulton L."/>
            <person name="Clifton S."/>
            <person name="Fulton B."/>
            <person name="Xu J."/>
            <person name="Minx P."/>
            <person name="Pepin K.H."/>
            <person name="Johnson M."/>
            <person name="Thiruvilangam P."/>
            <person name="Bhonagiri V."/>
            <person name="Nash W.E."/>
            <person name="Mardis E.R."/>
            <person name="Wilson R.K."/>
        </authorList>
    </citation>
    <scope>NUCLEOTIDE SEQUENCE [LARGE SCALE GENOMIC DNA]</scope>
    <source>
        <strain evidence="2">ATCC 8483 / DSM 1896 / JCM 5824 / BCRC 10623 / CCUG 4943 / NCTC 11153</strain>
    </source>
</reference>
<evidence type="ECO:0000313" key="1">
    <source>
        <dbReference type="EMBL" id="EDO09878.1"/>
    </source>
</evidence>
<reference evidence="2" key="2">
    <citation type="submission" date="2007-04" db="EMBL/GenBank/DDBJ databases">
        <title>Draft genome sequence of Bacteroides ovatus (ATCC 8483).</title>
        <authorList>
            <person name="Sudarsanam P."/>
            <person name="Ley R."/>
            <person name="Guruge J."/>
            <person name="Turnbaugh P.J."/>
            <person name="Mahowald M."/>
            <person name="Liep D."/>
            <person name="Gordon J."/>
        </authorList>
    </citation>
    <scope>NUCLEOTIDE SEQUENCE [LARGE SCALE GENOMIC DNA]</scope>
    <source>
        <strain evidence="2">ATCC 8483 / DSM 1896 / JCM 5824 / BCRC 10623 / CCUG 4943 / NCTC 11153</strain>
    </source>
</reference>
<comment type="caution">
    <text evidence="1">The sequence shown here is derived from an EMBL/GenBank/DDBJ whole genome shotgun (WGS) entry which is preliminary data.</text>
</comment>
<dbReference type="AlphaFoldDB" id="A0AAN3A4Y0"/>
<organism evidence="1 2">
    <name type="scientific">Bacteroides ovatus (strain ATCC 8483 / DSM 1896 / JCM 5824 / BCRC 10623 / CCUG 4943 / NCTC 11153)</name>
    <dbReference type="NCBI Taxonomy" id="411476"/>
    <lineage>
        <taxon>Bacteria</taxon>
        <taxon>Pseudomonadati</taxon>
        <taxon>Bacteroidota</taxon>
        <taxon>Bacteroidia</taxon>
        <taxon>Bacteroidales</taxon>
        <taxon>Bacteroidaceae</taxon>
        <taxon>Bacteroides</taxon>
    </lineage>
</organism>
<accession>A0AAN3A4Y0</accession>
<dbReference type="Proteomes" id="UP000005475">
    <property type="component" value="Unassembled WGS sequence"/>
</dbReference>
<name>A0AAN3A4Y0_BACO1</name>
<proteinExistence type="predicted"/>
<dbReference type="EMBL" id="AAXF02000053">
    <property type="protein sequence ID" value="EDO09878.1"/>
    <property type="molecule type" value="Genomic_DNA"/>
</dbReference>
<protein>
    <submittedName>
        <fullName evidence="1">Uncharacterized protein</fullName>
    </submittedName>
</protein>
<gene>
    <name evidence="1" type="ORF">BACOVA_04255</name>
</gene>